<evidence type="ECO:0000256" key="3">
    <source>
        <dbReference type="ARBA" id="ARBA00022475"/>
    </source>
</evidence>
<dbReference type="SUPFAM" id="SSF81665">
    <property type="entry name" value="Calcium ATPase, transmembrane domain M"/>
    <property type="match status" value="1"/>
</dbReference>
<dbReference type="Proteomes" id="UP001597413">
    <property type="component" value="Unassembled WGS sequence"/>
</dbReference>
<dbReference type="EC" id="7.2.2.12" evidence="12"/>
<dbReference type="InterPro" id="IPR036412">
    <property type="entry name" value="HAD-like_sf"/>
</dbReference>
<evidence type="ECO:0000256" key="6">
    <source>
        <dbReference type="ARBA" id="ARBA00022723"/>
    </source>
</evidence>
<dbReference type="Gene3D" id="2.70.150.10">
    <property type="entry name" value="Calcium-transporting ATPase, cytoplasmic transduction domain A"/>
    <property type="match status" value="1"/>
</dbReference>
<dbReference type="CDD" id="cd00371">
    <property type="entry name" value="HMA"/>
    <property type="match status" value="1"/>
</dbReference>
<dbReference type="InterPro" id="IPR001757">
    <property type="entry name" value="P_typ_ATPase"/>
</dbReference>
<feature type="domain" description="HMA" evidence="16">
    <location>
        <begin position="8"/>
        <end position="74"/>
    </location>
</feature>
<evidence type="ECO:0000313" key="17">
    <source>
        <dbReference type="EMBL" id="MFD2172736.1"/>
    </source>
</evidence>
<dbReference type="SUPFAM" id="SSF81653">
    <property type="entry name" value="Calcium ATPase, transduction domain A"/>
    <property type="match status" value="1"/>
</dbReference>
<dbReference type="SUPFAM" id="SSF56784">
    <property type="entry name" value="HAD-like"/>
    <property type="match status" value="1"/>
</dbReference>
<dbReference type="NCBIfam" id="TIGR01525">
    <property type="entry name" value="ATPase-IB_hvy"/>
    <property type="match status" value="1"/>
</dbReference>
<evidence type="ECO:0000259" key="16">
    <source>
        <dbReference type="PROSITE" id="PS50846"/>
    </source>
</evidence>
<dbReference type="PANTHER" id="PTHR48085:SF5">
    <property type="entry name" value="CADMIUM_ZINC-TRANSPORTING ATPASE HMA4-RELATED"/>
    <property type="match status" value="1"/>
</dbReference>
<keyword evidence="3 14" id="KW-1003">Cell membrane</keyword>
<dbReference type="InterPro" id="IPR023298">
    <property type="entry name" value="ATPase_P-typ_TM_dom_sf"/>
</dbReference>
<dbReference type="InterPro" id="IPR008250">
    <property type="entry name" value="ATPase_P-typ_transduc_dom_A_sf"/>
</dbReference>
<keyword evidence="7 14" id="KW-0547">Nucleotide-binding</keyword>
<dbReference type="SUPFAM" id="SSF55008">
    <property type="entry name" value="HMA, heavy metal-associated domain"/>
    <property type="match status" value="1"/>
</dbReference>
<evidence type="ECO:0000256" key="8">
    <source>
        <dbReference type="ARBA" id="ARBA00022840"/>
    </source>
</evidence>
<comment type="caution">
    <text evidence="17">The sequence shown here is derived from an EMBL/GenBank/DDBJ whole genome shotgun (WGS) entry which is preliminary data.</text>
</comment>
<dbReference type="EMBL" id="JBHUIX010000002">
    <property type="protein sequence ID" value="MFD2172736.1"/>
    <property type="molecule type" value="Genomic_DNA"/>
</dbReference>
<gene>
    <name evidence="17" type="ORF">ACFSM0_01405</name>
</gene>
<evidence type="ECO:0000256" key="13">
    <source>
        <dbReference type="ARBA" id="ARBA00047308"/>
    </source>
</evidence>
<feature type="transmembrane region" description="Helical" evidence="14">
    <location>
        <begin position="678"/>
        <end position="696"/>
    </location>
</feature>
<keyword evidence="6 14" id="KW-0479">Metal-binding</keyword>
<dbReference type="InterPro" id="IPR023299">
    <property type="entry name" value="ATPase_P-typ_cyto_dom_N"/>
</dbReference>
<dbReference type="Pfam" id="PF00702">
    <property type="entry name" value="Hydrolase"/>
    <property type="match status" value="1"/>
</dbReference>
<evidence type="ECO:0000256" key="7">
    <source>
        <dbReference type="ARBA" id="ARBA00022741"/>
    </source>
</evidence>
<organism evidence="17 18">
    <name type="scientific">Rhodobacter lacus</name>
    <dbReference type="NCBI Taxonomy" id="1641972"/>
    <lineage>
        <taxon>Bacteria</taxon>
        <taxon>Pseudomonadati</taxon>
        <taxon>Pseudomonadota</taxon>
        <taxon>Alphaproteobacteria</taxon>
        <taxon>Rhodobacterales</taxon>
        <taxon>Rhodobacter group</taxon>
        <taxon>Rhodobacter</taxon>
    </lineage>
</organism>
<comment type="subcellular location">
    <subcellularLocation>
        <location evidence="1">Cell membrane</location>
        <topology evidence="1">Multi-pass membrane protein</topology>
    </subcellularLocation>
</comment>
<dbReference type="Gene3D" id="3.30.70.100">
    <property type="match status" value="1"/>
</dbReference>
<evidence type="ECO:0000313" key="18">
    <source>
        <dbReference type="Proteomes" id="UP001597413"/>
    </source>
</evidence>
<keyword evidence="18" id="KW-1185">Reference proteome</keyword>
<dbReference type="InterPro" id="IPR006121">
    <property type="entry name" value="HMA_dom"/>
</dbReference>
<dbReference type="RefSeq" id="WP_377386042.1">
    <property type="nucleotide sequence ID" value="NZ_JBHUIX010000002.1"/>
</dbReference>
<protein>
    <recommendedName>
        <fullName evidence="12">P-type Zn(2+) transporter</fullName>
        <ecNumber evidence="12">7.2.2.12</ecNumber>
    </recommendedName>
</protein>
<keyword evidence="5 14" id="KW-0812">Transmembrane</keyword>
<dbReference type="Gene3D" id="3.40.50.1000">
    <property type="entry name" value="HAD superfamily/HAD-like"/>
    <property type="match status" value="1"/>
</dbReference>
<keyword evidence="11 14" id="KW-0472">Membrane</keyword>
<reference evidence="18" key="1">
    <citation type="journal article" date="2019" name="Int. J. Syst. Evol. Microbiol.">
        <title>The Global Catalogue of Microorganisms (GCM) 10K type strain sequencing project: providing services to taxonomists for standard genome sequencing and annotation.</title>
        <authorList>
            <consortium name="The Broad Institute Genomics Platform"/>
            <consortium name="The Broad Institute Genome Sequencing Center for Infectious Disease"/>
            <person name="Wu L."/>
            <person name="Ma J."/>
        </authorList>
    </citation>
    <scope>NUCLEOTIDE SEQUENCE [LARGE SCALE GENOMIC DNA]</scope>
    <source>
        <strain evidence="18">CCUG 55131</strain>
    </source>
</reference>
<dbReference type="PROSITE" id="PS00154">
    <property type="entry name" value="ATPASE_E1_E2"/>
    <property type="match status" value="1"/>
</dbReference>
<dbReference type="NCBIfam" id="TIGR01512">
    <property type="entry name" value="ATPase-IB2_Cd"/>
    <property type="match status" value="1"/>
</dbReference>
<evidence type="ECO:0000256" key="2">
    <source>
        <dbReference type="ARBA" id="ARBA00006024"/>
    </source>
</evidence>
<dbReference type="InterPro" id="IPR051014">
    <property type="entry name" value="Cation_Transport_ATPase_IB"/>
</dbReference>
<dbReference type="Pfam" id="PF00403">
    <property type="entry name" value="HMA"/>
    <property type="match status" value="1"/>
</dbReference>
<keyword evidence="8 14" id="KW-0067">ATP-binding</keyword>
<name>A0ABW5A5A8_9RHOB</name>
<dbReference type="NCBIfam" id="TIGR01494">
    <property type="entry name" value="ATPase_P-type"/>
    <property type="match status" value="1"/>
</dbReference>
<feature type="transmembrane region" description="Helical" evidence="14">
    <location>
        <begin position="390"/>
        <end position="414"/>
    </location>
</feature>
<evidence type="ECO:0000256" key="15">
    <source>
        <dbReference type="SAM" id="MobiDB-lite"/>
    </source>
</evidence>
<dbReference type="InterPro" id="IPR059000">
    <property type="entry name" value="ATPase_P-type_domA"/>
</dbReference>
<dbReference type="Pfam" id="PF00122">
    <property type="entry name" value="E1-E2_ATPase"/>
    <property type="match status" value="1"/>
</dbReference>
<sequence length="729" mass="74821">MTEHSQIESVEWRVGGMDCAACAGKIRTAVTSLPGVARVEIALMDERLTLDLTAGGVGAEEVERIVTGLGYQMRRQGAPAPALPRLTGGESCACGGCGCAAPEPPTAGPPASAPPPANPQPPEPAAWWQNPKARAVGIAGAALAAGGGAGLLWPELARATFSLAALIALWPVARRAFALARLRQPFTIEMLMVVAATGALVIGAAAEAATVIFLFAVGELLEGLAARRARDGIRALARQMPAVALLEHGDHAHEVASAGLIPGQIIRLRPGDRAPVDAEIIEGISGLDESAVTGESLPVTRRPGDAVPAGAINTEALLRLRVTRPAAESTLARIAAMVAEAEASRAPVERFIERFSRWYMPLVVSLAVLAAVVPPLALGAEWTTWIYRGLALLLIGCPCALVISVPAAMAAALATGARQGLLIRGGAVLERLARLDHVALDKTGTLTEGRPEVTALLPEPGTPPETLLRLAAAVEASSSHPLAKAITARARAEGLSIPAARAARTLPGIGVEAEVEGAPLRIAAAETARAGETVVALTRAGHLLGQIALADAARPEAQGALTELRQLGLSAEMLTGDAEAPARAIADPLAIPFAAALLPEAKLARIRALSTQGGVMMVGDGINDAPALGAADVGVAIGAGSDVAIETADAVLARDRLTDLPALIRLARAAMANVRQNLVIALGLKALFLVTSLAGLTGLWLAVMADTGATVLVTANALRLLRYDPRRVR</sequence>
<evidence type="ECO:0000256" key="4">
    <source>
        <dbReference type="ARBA" id="ARBA00022553"/>
    </source>
</evidence>
<dbReference type="InterPro" id="IPR018303">
    <property type="entry name" value="ATPase_P-typ_P_site"/>
</dbReference>
<evidence type="ECO:0000256" key="12">
    <source>
        <dbReference type="ARBA" id="ARBA00039097"/>
    </source>
</evidence>
<proteinExistence type="inferred from homology"/>
<evidence type="ECO:0000256" key="1">
    <source>
        <dbReference type="ARBA" id="ARBA00004651"/>
    </source>
</evidence>
<dbReference type="PRINTS" id="PR00119">
    <property type="entry name" value="CATATPASE"/>
</dbReference>
<feature type="transmembrane region" description="Helical" evidence="14">
    <location>
        <begin position="358"/>
        <end position="378"/>
    </location>
</feature>
<dbReference type="Gene3D" id="3.40.1110.10">
    <property type="entry name" value="Calcium-transporting ATPase, cytoplasmic domain N"/>
    <property type="match status" value="1"/>
</dbReference>
<comment type="catalytic activity">
    <reaction evidence="13">
        <text>Zn(2+)(in) + ATP + H2O = Zn(2+)(out) + ADP + phosphate + H(+)</text>
        <dbReference type="Rhea" id="RHEA:20621"/>
        <dbReference type="ChEBI" id="CHEBI:15377"/>
        <dbReference type="ChEBI" id="CHEBI:15378"/>
        <dbReference type="ChEBI" id="CHEBI:29105"/>
        <dbReference type="ChEBI" id="CHEBI:30616"/>
        <dbReference type="ChEBI" id="CHEBI:43474"/>
        <dbReference type="ChEBI" id="CHEBI:456216"/>
        <dbReference type="EC" id="7.2.2.12"/>
    </reaction>
</comment>
<dbReference type="InterPro" id="IPR017969">
    <property type="entry name" value="Heavy-metal-associated_CS"/>
</dbReference>
<dbReference type="PROSITE" id="PS50846">
    <property type="entry name" value="HMA_2"/>
    <property type="match status" value="1"/>
</dbReference>
<dbReference type="InterPro" id="IPR027256">
    <property type="entry name" value="P-typ_ATPase_IB"/>
</dbReference>
<accession>A0ABW5A5A8</accession>
<feature type="region of interest" description="Disordered" evidence="15">
    <location>
        <begin position="104"/>
        <end position="124"/>
    </location>
</feature>
<dbReference type="PANTHER" id="PTHR48085">
    <property type="entry name" value="CADMIUM/ZINC-TRANSPORTING ATPASE HMA2-RELATED"/>
    <property type="match status" value="1"/>
</dbReference>
<evidence type="ECO:0000256" key="9">
    <source>
        <dbReference type="ARBA" id="ARBA00022967"/>
    </source>
</evidence>
<keyword evidence="10 14" id="KW-1133">Transmembrane helix</keyword>
<dbReference type="PROSITE" id="PS01047">
    <property type="entry name" value="HMA_1"/>
    <property type="match status" value="1"/>
</dbReference>
<evidence type="ECO:0000256" key="14">
    <source>
        <dbReference type="RuleBase" id="RU362081"/>
    </source>
</evidence>
<feature type="transmembrane region" description="Helical" evidence="14">
    <location>
        <begin position="135"/>
        <end position="153"/>
    </location>
</feature>
<keyword evidence="4" id="KW-0597">Phosphoprotein</keyword>
<keyword evidence="9" id="KW-1278">Translocase</keyword>
<evidence type="ECO:0000256" key="11">
    <source>
        <dbReference type="ARBA" id="ARBA00023136"/>
    </source>
</evidence>
<evidence type="ECO:0000256" key="10">
    <source>
        <dbReference type="ARBA" id="ARBA00022989"/>
    </source>
</evidence>
<dbReference type="InterPro" id="IPR023214">
    <property type="entry name" value="HAD_sf"/>
</dbReference>
<evidence type="ECO:0000256" key="5">
    <source>
        <dbReference type="ARBA" id="ARBA00022692"/>
    </source>
</evidence>
<comment type="similarity">
    <text evidence="2 14">Belongs to the cation transport ATPase (P-type) (TC 3.A.3) family. Type IB subfamily.</text>
</comment>
<dbReference type="InterPro" id="IPR036163">
    <property type="entry name" value="HMA_dom_sf"/>
</dbReference>